<keyword evidence="6" id="KW-1185">Reference proteome</keyword>
<feature type="domain" description="DnaD N-terminal" evidence="4">
    <location>
        <begin position="21"/>
        <end position="89"/>
    </location>
</feature>
<dbReference type="AlphaFoldDB" id="A0A9X1VAK9"/>
<evidence type="ECO:0000259" key="4">
    <source>
        <dbReference type="Pfam" id="PF21984"/>
    </source>
</evidence>
<accession>A0A9X1VAK9</accession>
<organism evidence="5 6">
    <name type="scientific">Sulfoacidibacillus ferrooxidans</name>
    <dbReference type="NCBI Taxonomy" id="2005001"/>
    <lineage>
        <taxon>Bacteria</taxon>
        <taxon>Bacillati</taxon>
        <taxon>Bacillota</taxon>
        <taxon>Bacilli</taxon>
        <taxon>Bacillales</taxon>
        <taxon>Alicyclobacillaceae</taxon>
        <taxon>Sulfoacidibacillus</taxon>
    </lineage>
</organism>
<protein>
    <recommendedName>
        <fullName evidence="7">DnaD domain-containing protein</fullName>
    </recommendedName>
</protein>
<dbReference type="InterPro" id="IPR053843">
    <property type="entry name" value="DnaD_N"/>
</dbReference>
<dbReference type="EMBL" id="JALBUF010000011">
    <property type="protein sequence ID" value="MCI0184260.1"/>
    <property type="molecule type" value="Genomic_DNA"/>
</dbReference>
<comment type="caution">
    <text evidence="5">The sequence shown here is derived from an EMBL/GenBank/DDBJ whole genome shotgun (WGS) entry which is preliminary data.</text>
</comment>
<gene>
    <name evidence="5" type="ORF">MM817_02555</name>
</gene>
<feature type="region of interest" description="Disordered" evidence="2">
    <location>
        <begin position="190"/>
        <end position="228"/>
    </location>
</feature>
<dbReference type="InterPro" id="IPR053162">
    <property type="entry name" value="DnaD"/>
</dbReference>
<dbReference type="Pfam" id="PF21984">
    <property type="entry name" value="DnaD_N"/>
    <property type="match status" value="1"/>
</dbReference>
<dbReference type="InterPro" id="IPR034829">
    <property type="entry name" value="DnaD-like_sf"/>
</dbReference>
<dbReference type="Pfam" id="PF07261">
    <property type="entry name" value="DnaB_2"/>
    <property type="match status" value="1"/>
</dbReference>
<evidence type="ECO:0000259" key="3">
    <source>
        <dbReference type="Pfam" id="PF07261"/>
    </source>
</evidence>
<dbReference type="NCBIfam" id="TIGR01446">
    <property type="entry name" value="DnaD_dom"/>
    <property type="match status" value="1"/>
</dbReference>
<feature type="domain" description="DnaB/C C-terminal" evidence="3">
    <location>
        <begin position="115"/>
        <end position="186"/>
    </location>
</feature>
<dbReference type="PANTHER" id="PTHR37293">
    <property type="entry name" value="PHAGE REPLICATION PROTEIN-RELATED"/>
    <property type="match status" value="1"/>
</dbReference>
<dbReference type="SUPFAM" id="SSF158499">
    <property type="entry name" value="DnaD domain-like"/>
    <property type="match status" value="1"/>
</dbReference>
<dbReference type="InterPro" id="IPR036388">
    <property type="entry name" value="WH-like_DNA-bd_sf"/>
</dbReference>
<comment type="similarity">
    <text evidence="1">Belongs to the DnaB/DnaD family.</text>
</comment>
<dbReference type="InterPro" id="IPR006343">
    <property type="entry name" value="DnaB/C_C"/>
</dbReference>
<name>A0A9X1VAK9_9BACL</name>
<sequence>MTNKPLDQALDALEESYATFPYILFQRYHSIGLSDEEFLVIIHIIASQQVEHSFPRLDDLALRMTLSKERIAVIIQGLMGQGLLLHQHERVSLRPLIERLLGLENRSNTVALIYNRFEEEFGRLLSPLEYEQIMQWIDEDQYPQWLIIEALRESVLAGVYNFRYVDTVLTDWSRANLKSEQQLQEYRQNYRARSGDRTNKRLNTKTNGQRSKTDFSQDKARIGDANKEQIVPAVQPGKYERFYEVFRKKDGSEQRETSP</sequence>
<feature type="compositionally biased region" description="Basic and acidic residues" evidence="2">
    <location>
        <begin position="211"/>
        <end position="227"/>
    </location>
</feature>
<dbReference type="Gene3D" id="1.10.10.10">
    <property type="entry name" value="Winged helix-like DNA-binding domain superfamily/Winged helix DNA-binding domain"/>
    <property type="match status" value="1"/>
</dbReference>
<proteinExistence type="inferred from homology"/>
<reference evidence="5" key="1">
    <citation type="submission" date="2022-03" db="EMBL/GenBank/DDBJ databases">
        <title>Draft Genome Sequence of Firmicute Strain S0AB, a Heterotrophic Iron/Sulfur-Oxidizing Extreme Acidophile.</title>
        <authorList>
            <person name="Vergara E."/>
            <person name="Pakostova E."/>
            <person name="Johnson D.B."/>
            <person name="Holmes D.S."/>
        </authorList>
    </citation>
    <scope>NUCLEOTIDE SEQUENCE</scope>
    <source>
        <strain evidence="5">S0AB</strain>
    </source>
</reference>
<dbReference type="Proteomes" id="UP001139263">
    <property type="component" value="Unassembled WGS sequence"/>
</dbReference>
<evidence type="ECO:0000256" key="1">
    <source>
        <dbReference type="ARBA" id="ARBA00093462"/>
    </source>
</evidence>
<dbReference type="PANTHER" id="PTHR37293:SF6">
    <property type="entry name" value="DNA REPLICATION PROTEIN DNAD"/>
    <property type="match status" value="1"/>
</dbReference>
<evidence type="ECO:0008006" key="7">
    <source>
        <dbReference type="Google" id="ProtNLM"/>
    </source>
</evidence>
<evidence type="ECO:0000256" key="2">
    <source>
        <dbReference type="SAM" id="MobiDB-lite"/>
    </source>
</evidence>
<dbReference type="Gene3D" id="1.10.10.630">
    <property type="entry name" value="DnaD domain-like"/>
    <property type="match status" value="1"/>
</dbReference>
<evidence type="ECO:0000313" key="5">
    <source>
        <dbReference type="EMBL" id="MCI0184260.1"/>
    </source>
</evidence>
<evidence type="ECO:0000313" key="6">
    <source>
        <dbReference type="Proteomes" id="UP001139263"/>
    </source>
</evidence>
<dbReference type="RefSeq" id="WP_241715760.1">
    <property type="nucleotide sequence ID" value="NZ_JALBUF010000011.1"/>
</dbReference>